<dbReference type="GO" id="GO:0006351">
    <property type="term" value="P:DNA-templated transcription"/>
    <property type="evidence" value="ECO:0007669"/>
    <property type="project" value="InterPro"/>
</dbReference>
<keyword evidence="2" id="KW-0479">Metal-binding</keyword>
<protein>
    <recommendedName>
        <fullName evidence="9">C2H2-type domain-containing protein</fullName>
    </recommendedName>
</protein>
<keyword evidence="5" id="KW-0862">Zinc</keyword>
<feature type="region of interest" description="Disordered" evidence="8">
    <location>
        <begin position="154"/>
        <end position="175"/>
    </location>
</feature>
<dbReference type="OrthoDB" id="10018191at2759"/>
<dbReference type="GO" id="GO:0000785">
    <property type="term" value="C:chromatin"/>
    <property type="evidence" value="ECO:0007669"/>
    <property type="project" value="TreeGrafter"/>
</dbReference>
<evidence type="ECO:0000256" key="1">
    <source>
        <dbReference type="ARBA" id="ARBA00004123"/>
    </source>
</evidence>
<dbReference type="PROSITE" id="PS00028">
    <property type="entry name" value="ZINC_FINGER_C2H2_1"/>
    <property type="match status" value="2"/>
</dbReference>
<evidence type="ECO:0000256" key="6">
    <source>
        <dbReference type="ARBA" id="ARBA00023242"/>
    </source>
</evidence>
<keyword evidence="11" id="KW-1185">Reference proteome</keyword>
<dbReference type="GeneID" id="54586353"/>
<dbReference type="RefSeq" id="XP_033687664.1">
    <property type="nucleotide sequence ID" value="XM_033833023.1"/>
</dbReference>
<dbReference type="GO" id="GO:0000978">
    <property type="term" value="F:RNA polymerase II cis-regulatory region sequence-specific DNA binding"/>
    <property type="evidence" value="ECO:0007669"/>
    <property type="project" value="InterPro"/>
</dbReference>
<evidence type="ECO:0000256" key="7">
    <source>
        <dbReference type="PROSITE-ProRule" id="PRU00042"/>
    </source>
</evidence>
<feature type="compositionally biased region" description="Polar residues" evidence="8">
    <location>
        <begin position="102"/>
        <end position="119"/>
    </location>
</feature>
<keyword evidence="3" id="KW-0677">Repeat</keyword>
<evidence type="ECO:0000256" key="3">
    <source>
        <dbReference type="ARBA" id="ARBA00022737"/>
    </source>
</evidence>
<gene>
    <name evidence="10" type="ORF">BU26DRAFT_562384</name>
</gene>
<evidence type="ECO:0000313" key="11">
    <source>
        <dbReference type="Proteomes" id="UP000800094"/>
    </source>
</evidence>
<feature type="domain" description="C2H2-type" evidence="9">
    <location>
        <begin position="58"/>
        <end position="86"/>
    </location>
</feature>
<dbReference type="PANTHER" id="PTHR40626:SF35">
    <property type="entry name" value="FINGER DOMAIN PROTEIN, PUTATIVE-RELATED"/>
    <property type="match status" value="1"/>
</dbReference>
<dbReference type="CDD" id="cd12148">
    <property type="entry name" value="fungal_TF_MHR"/>
    <property type="match status" value="1"/>
</dbReference>
<dbReference type="InterPro" id="IPR036236">
    <property type="entry name" value="Znf_C2H2_sf"/>
</dbReference>
<comment type="subcellular location">
    <subcellularLocation>
        <location evidence="1">Nucleus</location>
    </subcellularLocation>
</comment>
<dbReference type="GO" id="GO:0008270">
    <property type="term" value="F:zinc ion binding"/>
    <property type="evidence" value="ECO:0007669"/>
    <property type="project" value="UniProtKB-KW"/>
</dbReference>
<reference evidence="10" key="1">
    <citation type="journal article" date="2020" name="Stud. Mycol.">
        <title>101 Dothideomycetes genomes: a test case for predicting lifestyles and emergence of pathogens.</title>
        <authorList>
            <person name="Haridas S."/>
            <person name="Albert R."/>
            <person name="Binder M."/>
            <person name="Bloem J."/>
            <person name="Labutti K."/>
            <person name="Salamov A."/>
            <person name="Andreopoulos B."/>
            <person name="Baker S."/>
            <person name="Barry K."/>
            <person name="Bills G."/>
            <person name="Bluhm B."/>
            <person name="Cannon C."/>
            <person name="Castanera R."/>
            <person name="Culley D."/>
            <person name="Daum C."/>
            <person name="Ezra D."/>
            <person name="Gonzalez J."/>
            <person name="Henrissat B."/>
            <person name="Kuo A."/>
            <person name="Liang C."/>
            <person name="Lipzen A."/>
            <person name="Lutzoni F."/>
            <person name="Magnuson J."/>
            <person name="Mondo S."/>
            <person name="Nolan M."/>
            <person name="Ohm R."/>
            <person name="Pangilinan J."/>
            <person name="Park H.-J."/>
            <person name="Ramirez L."/>
            <person name="Alfaro M."/>
            <person name="Sun H."/>
            <person name="Tritt A."/>
            <person name="Yoshinaga Y."/>
            <person name="Zwiers L.-H."/>
            <person name="Turgeon B."/>
            <person name="Goodwin S."/>
            <person name="Spatafora J."/>
            <person name="Crous P."/>
            <person name="Grigoriev I."/>
        </authorList>
    </citation>
    <scope>NUCLEOTIDE SEQUENCE</scope>
    <source>
        <strain evidence="10">CBS 122368</strain>
    </source>
</reference>
<dbReference type="GO" id="GO:0000981">
    <property type="term" value="F:DNA-binding transcription factor activity, RNA polymerase II-specific"/>
    <property type="evidence" value="ECO:0007669"/>
    <property type="project" value="InterPro"/>
</dbReference>
<dbReference type="InterPro" id="IPR051059">
    <property type="entry name" value="VerF-like"/>
</dbReference>
<name>A0A6A6IST2_9PLEO</name>
<proteinExistence type="predicted"/>
<evidence type="ECO:0000256" key="5">
    <source>
        <dbReference type="ARBA" id="ARBA00022833"/>
    </source>
</evidence>
<organism evidence="10 11">
    <name type="scientific">Trematosphaeria pertusa</name>
    <dbReference type="NCBI Taxonomy" id="390896"/>
    <lineage>
        <taxon>Eukaryota</taxon>
        <taxon>Fungi</taxon>
        <taxon>Dikarya</taxon>
        <taxon>Ascomycota</taxon>
        <taxon>Pezizomycotina</taxon>
        <taxon>Dothideomycetes</taxon>
        <taxon>Pleosporomycetidae</taxon>
        <taxon>Pleosporales</taxon>
        <taxon>Massarineae</taxon>
        <taxon>Trematosphaeriaceae</taxon>
        <taxon>Trematosphaeria</taxon>
    </lineage>
</organism>
<sequence>MATDVFQIVPEPAFDVSAPVRRGGRTKRTYRCRHCARIFKRSEHCARHERVHTQEKPFPCAFCDRRYARKDLVKRHERTLHAEEYRKAHPEEFGASSIHENSVSGEDEYTASSNATQRPVSPLTPPTDINPNHANDLPGLSHVINIDPDFAHAVQTPSGFSPPLSANEESRGLLDHSLGNPATPACFPLDIGLQSTQIATLSTPYAFELGEVGFGSPHKRRRIEIDPRLMTDPAPVEVSMHHPPAYSSANVTCTDAIDPALNDVHFSQASDRRQSFECDVPPVPFWDISAHCSAFFETDISAAIRSGHNTQTQGVAPQVRRERYPKPPEFRFDEEIYAKVCEDARSRMESGQLSEALLPTVNDLDRFFSGYLECFHPHFPIIHLPSLDLRETPSPLIFAMCSIGAQYRLSRQKAKNLFALAGTMSSYALRAGLPILCGTPKPVALWIMQTRVLLSLCGMFSGKTSVVLRTVENLGLFAIDYRLRTSLLTHTSDGHLAWEPWVSRESSKRLLCGMFIVSNLISTTFGITPGFSHIHDLEFEVLDEERLWNARTAQEWIDLRGSNVLGKRPTVRETLSYVVSDERSRNGSPPEEISGLTMLLIMHAVNIHMGSLRQVMSLSGGMNSEHSPLPTVHSILLEDAFSTLAKCHEIISNTRENGDQTATWTEAEGPLMFNCQGLLLMSFMRLFSDTSAFNRLALLSDNSDDIASAVRSYTEAPQWRSPNLTKVVRKAYERLLATVRIGHLLLRKTAALSWSLEHAVAGWDATLLLTKWIHTMETDTLVDPPDVEELEILDGLKQLLAETDSEYGGNSLAAAVAHFCSTTLNDVWVWGVTPKMGNLLQQLALAYEERHQTLQLGPFGYVVN</sequence>
<dbReference type="Proteomes" id="UP000800094">
    <property type="component" value="Unassembled WGS sequence"/>
</dbReference>
<evidence type="ECO:0000256" key="8">
    <source>
        <dbReference type="SAM" id="MobiDB-lite"/>
    </source>
</evidence>
<dbReference type="SUPFAM" id="SSF57667">
    <property type="entry name" value="beta-beta-alpha zinc fingers"/>
    <property type="match status" value="1"/>
</dbReference>
<evidence type="ECO:0000256" key="2">
    <source>
        <dbReference type="ARBA" id="ARBA00022723"/>
    </source>
</evidence>
<dbReference type="EMBL" id="ML987192">
    <property type="protein sequence ID" value="KAF2252660.1"/>
    <property type="molecule type" value="Genomic_DNA"/>
</dbReference>
<accession>A0A6A6IST2</accession>
<evidence type="ECO:0000256" key="4">
    <source>
        <dbReference type="ARBA" id="ARBA00022771"/>
    </source>
</evidence>
<dbReference type="SMART" id="SM00355">
    <property type="entry name" value="ZnF_C2H2"/>
    <property type="match status" value="2"/>
</dbReference>
<dbReference type="GO" id="GO:0005634">
    <property type="term" value="C:nucleus"/>
    <property type="evidence" value="ECO:0007669"/>
    <property type="project" value="UniProtKB-SubCell"/>
</dbReference>
<dbReference type="PROSITE" id="PS50157">
    <property type="entry name" value="ZINC_FINGER_C2H2_2"/>
    <property type="match status" value="2"/>
</dbReference>
<feature type="domain" description="C2H2-type" evidence="9">
    <location>
        <begin position="30"/>
        <end position="57"/>
    </location>
</feature>
<dbReference type="Gene3D" id="3.30.160.60">
    <property type="entry name" value="Classic Zinc Finger"/>
    <property type="match status" value="2"/>
</dbReference>
<evidence type="ECO:0000259" key="9">
    <source>
        <dbReference type="PROSITE" id="PS50157"/>
    </source>
</evidence>
<evidence type="ECO:0000313" key="10">
    <source>
        <dbReference type="EMBL" id="KAF2252660.1"/>
    </source>
</evidence>
<dbReference type="Pfam" id="PF04082">
    <property type="entry name" value="Fungal_trans"/>
    <property type="match status" value="1"/>
</dbReference>
<dbReference type="AlphaFoldDB" id="A0A6A6IST2"/>
<dbReference type="InterPro" id="IPR013087">
    <property type="entry name" value="Znf_C2H2_type"/>
</dbReference>
<keyword evidence="6" id="KW-0539">Nucleus</keyword>
<feature type="region of interest" description="Disordered" evidence="8">
    <location>
        <begin position="102"/>
        <end position="141"/>
    </location>
</feature>
<dbReference type="PANTHER" id="PTHR40626">
    <property type="entry name" value="MIP31509P"/>
    <property type="match status" value="1"/>
</dbReference>
<dbReference type="InterPro" id="IPR007219">
    <property type="entry name" value="XnlR_reg_dom"/>
</dbReference>
<keyword evidence="4 7" id="KW-0863">Zinc-finger</keyword>